<evidence type="ECO:0000313" key="3">
    <source>
        <dbReference type="Proteomes" id="UP001165405"/>
    </source>
</evidence>
<comment type="caution">
    <text evidence="2">The sequence shown here is derived from an EMBL/GenBank/DDBJ whole genome shotgun (WGS) entry which is preliminary data.</text>
</comment>
<protein>
    <submittedName>
        <fullName evidence="2">Uncharacterized protein</fullName>
    </submittedName>
</protein>
<proteinExistence type="predicted"/>
<feature type="transmembrane region" description="Helical" evidence="1">
    <location>
        <begin position="22"/>
        <end position="50"/>
    </location>
</feature>
<sequence length="77" mass="8116">MGVGILAGSVLAGPTTPLVGSFLLQGLGIGSAMWVFAAGWVVLFAAMFLVRSLWRIGLPDTWDGDAIEWPPPAAFDR</sequence>
<accession>A0AA41UD18</accession>
<keyword evidence="1" id="KW-0812">Transmembrane</keyword>
<organism evidence="2 3">
    <name type="scientific">Antribacter soli</name>
    <dbReference type="NCBI Taxonomy" id="2910976"/>
    <lineage>
        <taxon>Bacteria</taxon>
        <taxon>Bacillati</taxon>
        <taxon>Actinomycetota</taxon>
        <taxon>Actinomycetes</taxon>
        <taxon>Micrococcales</taxon>
        <taxon>Promicromonosporaceae</taxon>
        <taxon>Antribacter</taxon>
    </lineage>
</organism>
<dbReference type="EMBL" id="JAKGSG010000046">
    <property type="protein sequence ID" value="MCF4122654.1"/>
    <property type="molecule type" value="Genomic_DNA"/>
</dbReference>
<dbReference type="RefSeq" id="WP_236090453.1">
    <property type="nucleotide sequence ID" value="NZ_JAKGSG010000046.1"/>
</dbReference>
<keyword evidence="1" id="KW-1133">Transmembrane helix</keyword>
<name>A0AA41UD18_9MICO</name>
<dbReference type="AlphaFoldDB" id="A0AA41UD18"/>
<keyword evidence="1" id="KW-0472">Membrane</keyword>
<keyword evidence="3" id="KW-1185">Reference proteome</keyword>
<reference evidence="2" key="1">
    <citation type="submission" date="2022-01" db="EMBL/GenBank/DDBJ databases">
        <title>Antribacter sp. nov., isolated from Guizhou of China.</title>
        <authorList>
            <person name="Chengliang C."/>
            <person name="Ya Z."/>
        </authorList>
    </citation>
    <scope>NUCLEOTIDE SEQUENCE</scope>
    <source>
        <strain evidence="2">KLBMP 9083</strain>
    </source>
</reference>
<evidence type="ECO:0000313" key="2">
    <source>
        <dbReference type="EMBL" id="MCF4122654.1"/>
    </source>
</evidence>
<dbReference type="Proteomes" id="UP001165405">
    <property type="component" value="Unassembled WGS sequence"/>
</dbReference>
<evidence type="ECO:0000256" key="1">
    <source>
        <dbReference type="SAM" id="Phobius"/>
    </source>
</evidence>
<gene>
    <name evidence="2" type="ORF">L1785_16875</name>
</gene>